<feature type="transmembrane region" description="Helical" evidence="7">
    <location>
        <begin position="194"/>
        <end position="217"/>
    </location>
</feature>
<evidence type="ECO:0000313" key="9">
    <source>
        <dbReference type="EMBL" id="KGN36472.1"/>
    </source>
</evidence>
<proteinExistence type="inferred from homology"/>
<organism evidence="9 10">
    <name type="scientific">Knoellia subterranea KCTC 19937</name>
    <dbReference type="NCBI Taxonomy" id="1385521"/>
    <lineage>
        <taxon>Bacteria</taxon>
        <taxon>Bacillati</taxon>
        <taxon>Actinomycetota</taxon>
        <taxon>Actinomycetes</taxon>
        <taxon>Micrococcales</taxon>
        <taxon>Intrasporangiaceae</taxon>
        <taxon>Knoellia</taxon>
    </lineage>
</organism>
<name>A0A0A0JK89_9MICO</name>
<accession>A0A0A0JK89</accession>
<feature type="transmembrane region" description="Helical" evidence="7">
    <location>
        <begin position="106"/>
        <end position="127"/>
    </location>
</feature>
<dbReference type="PANTHER" id="PTHR42920:SF5">
    <property type="entry name" value="EAMA DOMAIN-CONTAINING PROTEIN"/>
    <property type="match status" value="1"/>
</dbReference>
<keyword evidence="5 7" id="KW-1133">Transmembrane helix</keyword>
<keyword evidence="6 7" id="KW-0472">Membrane</keyword>
<feature type="transmembrane region" description="Helical" evidence="7">
    <location>
        <begin position="82"/>
        <end position="100"/>
    </location>
</feature>
<evidence type="ECO:0000256" key="6">
    <source>
        <dbReference type="ARBA" id="ARBA00023136"/>
    </source>
</evidence>
<feature type="transmembrane region" description="Helical" evidence="7">
    <location>
        <begin position="260"/>
        <end position="285"/>
    </location>
</feature>
<dbReference type="SUPFAM" id="SSF103481">
    <property type="entry name" value="Multidrug resistance efflux transporter EmrE"/>
    <property type="match status" value="2"/>
</dbReference>
<feature type="domain" description="EamA" evidence="8">
    <location>
        <begin position="18"/>
        <end position="153"/>
    </location>
</feature>
<reference evidence="9 10" key="1">
    <citation type="submission" date="2013-08" db="EMBL/GenBank/DDBJ databases">
        <title>The genome sequence of Knoellia subterranea.</title>
        <authorList>
            <person name="Zhu W."/>
            <person name="Wang G."/>
        </authorList>
    </citation>
    <scope>NUCLEOTIDE SEQUENCE [LARGE SCALE GENOMIC DNA]</scope>
    <source>
        <strain evidence="9 10">KCTC 19937</strain>
    </source>
</reference>
<evidence type="ECO:0000259" key="8">
    <source>
        <dbReference type="Pfam" id="PF00892"/>
    </source>
</evidence>
<comment type="subcellular location">
    <subcellularLocation>
        <location evidence="1">Cell membrane</location>
        <topology evidence="1">Multi-pass membrane protein</topology>
    </subcellularLocation>
</comment>
<dbReference type="PANTHER" id="PTHR42920">
    <property type="entry name" value="OS03G0707200 PROTEIN-RELATED"/>
    <property type="match status" value="1"/>
</dbReference>
<dbReference type="AlphaFoldDB" id="A0A0A0JK89"/>
<dbReference type="OrthoDB" id="154915at2"/>
<feature type="domain" description="EamA" evidence="8">
    <location>
        <begin position="164"/>
        <end position="307"/>
    </location>
</feature>
<dbReference type="InterPro" id="IPR037185">
    <property type="entry name" value="EmrE-like"/>
</dbReference>
<comment type="caution">
    <text evidence="9">The sequence shown here is derived from an EMBL/GenBank/DDBJ whole genome shotgun (WGS) entry which is preliminary data.</text>
</comment>
<feature type="transmembrane region" description="Helical" evidence="7">
    <location>
        <begin position="163"/>
        <end position="182"/>
    </location>
</feature>
<evidence type="ECO:0000256" key="1">
    <source>
        <dbReference type="ARBA" id="ARBA00004651"/>
    </source>
</evidence>
<keyword evidence="3" id="KW-1003">Cell membrane</keyword>
<evidence type="ECO:0000256" key="3">
    <source>
        <dbReference type="ARBA" id="ARBA00022475"/>
    </source>
</evidence>
<dbReference type="Pfam" id="PF00892">
    <property type="entry name" value="EamA"/>
    <property type="match status" value="2"/>
</dbReference>
<keyword evidence="10" id="KW-1185">Reference proteome</keyword>
<feature type="transmembrane region" description="Helical" evidence="7">
    <location>
        <begin position="139"/>
        <end position="157"/>
    </location>
</feature>
<evidence type="ECO:0000256" key="5">
    <source>
        <dbReference type="ARBA" id="ARBA00022989"/>
    </source>
</evidence>
<dbReference type="eggNOG" id="COG0697">
    <property type="taxonomic scope" value="Bacteria"/>
</dbReference>
<dbReference type="InterPro" id="IPR051258">
    <property type="entry name" value="Diverse_Substrate_Transporter"/>
</dbReference>
<dbReference type="GO" id="GO:0005886">
    <property type="term" value="C:plasma membrane"/>
    <property type="evidence" value="ECO:0007669"/>
    <property type="project" value="UniProtKB-SubCell"/>
</dbReference>
<evidence type="ECO:0000313" key="10">
    <source>
        <dbReference type="Proteomes" id="UP000030011"/>
    </source>
</evidence>
<gene>
    <name evidence="9" type="ORF">N803_04430</name>
</gene>
<comment type="similarity">
    <text evidence="2">Belongs to the EamA transporter family.</text>
</comment>
<dbReference type="STRING" id="1385521.N803_04430"/>
<dbReference type="Proteomes" id="UP000030011">
    <property type="component" value="Unassembled WGS sequence"/>
</dbReference>
<sequence>MSIVNAGIQARNARTMALGLVLVLVASAAFGSSGAFAKSLLNAGWTPAGIVTWRVGFAAILLLPVIVWTLRGRWHLVRRNLGQVLAFGLVAVAGCQYAYFNAVDHLSIAVALLLEYCGILLVVGWMWARHGHRPSRLTAAGMALSVLGLLLVLDVFTGVQVSLVGVVWGLLAATGLATFYVTSGHEHEESLPPLALAGLGLGVGAIALVLASAVGLIDYGTARTSVELLGSSVAWWVPVAELAAIAAALAYGVGVIGTRLVGATIASFVGLSEVLFAVLFAWALVGELPGWVQLAGGVLILAGVVAVRLGENHEGDGAPDPTAEVTTAEPGDDQLALPAAETVLVATVADPS</sequence>
<protein>
    <submittedName>
        <fullName evidence="9">Membrane protein</fullName>
    </submittedName>
</protein>
<feature type="transmembrane region" description="Helical" evidence="7">
    <location>
        <begin position="233"/>
        <end position="253"/>
    </location>
</feature>
<evidence type="ECO:0000256" key="7">
    <source>
        <dbReference type="SAM" id="Phobius"/>
    </source>
</evidence>
<evidence type="ECO:0000256" key="2">
    <source>
        <dbReference type="ARBA" id="ARBA00007362"/>
    </source>
</evidence>
<keyword evidence="4 7" id="KW-0812">Transmembrane</keyword>
<feature type="transmembrane region" description="Helical" evidence="7">
    <location>
        <begin position="291"/>
        <end position="309"/>
    </location>
</feature>
<evidence type="ECO:0000256" key="4">
    <source>
        <dbReference type="ARBA" id="ARBA00022692"/>
    </source>
</evidence>
<feature type="transmembrane region" description="Helical" evidence="7">
    <location>
        <begin position="53"/>
        <end position="70"/>
    </location>
</feature>
<dbReference type="InterPro" id="IPR000620">
    <property type="entry name" value="EamA_dom"/>
</dbReference>
<dbReference type="EMBL" id="AVPK01000010">
    <property type="protein sequence ID" value="KGN36472.1"/>
    <property type="molecule type" value="Genomic_DNA"/>
</dbReference>